<dbReference type="InParanoid" id="D1C6F7"/>
<sequence>MVDEDLRHRLRETKGSEVGSCDVCGRTVPRASLVAFSRAHPAVEQTEAILVCPECAVGIEQGEITLDDLEGEPPLTRLI</sequence>
<gene>
    <name evidence="1" type="ordered locus">Sthe_2156</name>
</gene>
<dbReference type="HOGENOM" id="CLU_2604282_0_0_0"/>
<protein>
    <submittedName>
        <fullName evidence="1">Uncharacterized protein</fullName>
    </submittedName>
</protein>
<keyword evidence="2" id="KW-1185">Reference proteome</keyword>
<evidence type="ECO:0000313" key="2">
    <source>
        <dbReference type="Proteomes" id="UP000002027"/>
    </source>
</evidence>
<dbReference type="RefSeq" id="WP_012872628.1">
    <property type="nucleotide sequence ID" value="NC_013523.1"/>
</dbReference>
<name>D1C6F7_SPHTD</name>
<dbReference type="AlphaFoldDB" id="D1C6F7"/>
<dbReference type="Proteomes" id="UP000002027">
    <property type="component" value="Chromosome 1"/>
</dbReference>
<dbReference type="EMBL" id="CP001823">
    <property type="protein sequence ID" value="ACZ39582.1"/>
    <property type="molecule type" value="Genomic_DNA"/>
</dbReference>
<accession>D1C6F7</accession>
<evidence type="ECO:0000313" key="1">
    <source>
        <dbReference type="EMBL" id="ACZ39582.1"/>
    </source>
</evidence>
<reference evidence="2" key="1">
    <citation type="submission" date="2009-11" db="EMBL/GenBank/DDBJ databases">
        <title>The complete chromosome 1 of Sphaerobacter thermophilus DSM 20745.</title>
        <authorList>
            <person name="Lucas S."/>
            <person name="Copeland A."/>
            <person name="Lapidus A."/>
            <person name="Glavina del Rio T."/>
            <person name="Dalin E."/>
            <person name="Tice H."/>
            <person name="Bruce D."/>
            <person name="Goodwin L."/>
            <person name="Pitluck S."/>
            <person name="Kyrpides N."/>
            <person name="Mavromatis K."/>
            <person name="Ivanova N."/>
            <person name="Mikhailova N."/>
            <person name="LaButti K.M."/>
            <person name="Clum A."/>
            <person name="Sun H.I."/>
            <person name="Brettin T."/>
            <person name="Detter J.C."/>
            <person name="Han C."/>
            <person name="Larimer F."/>
            <person name="Land M."/>
            <person name="Hauser L."/>
            <person name="Markowitz V."/>
            <person name="Cheng J.F."/>
            <person name="Hugenholtz P."/>
            <person name="Woyke T."/>
            <person name="Wu D."/>
            <person name="Steenblock K."/>
            <person name="Schneider S."/>
            <person name="Pukall R."/>
            <person name="Goeker M."/>
            <person name="Klenk H.P."/>
            <person name="Eisen J.A."/>
        </authorList>
    </citation>
    <scope>NUCLEOTIDE SEQUENCE [LARGE SCALE GENOMIC DNA]</scope>
    <source>
        <strain evidence="2">ATCC 49802 / DSM 20745 / S 6022</strain>
    </source>
</reference>
<proteinExistence type="predicted"/>
<dbReference type="KEGG" id="sti:Sthe_2156"/>
<organism evidence="1 2">
    <name type="scientific">Sphaerobacter thermophilus (strain ATCC 49802 / DSM 20745 / KCCM 41009 / NCIMB 13125 / S 6022)</name>
    <dbReference type="NCBI Taxonomy" id="479434"/>
    <lineage>
        <taxon>Bacteria</taxon>
        <taxon>Pseudomonadati</taxon>
        <taxon>Thermomicrobiota</taxon>
        <taxon>Thermomicrobia</taxon>
        <taxon>Sphaerobacterales</taxon>
        <taxon>Sphaerobacterineae</taxon>
        <taxon>Sphaerobacteraceae</taxon>
        <taxon>Sphaerobacter</taxon>
    </lineage>
</organism>
<reference evidence="1 2" key="2">
    <citation type="journal article" date="2010" name="Stand. Genomic Sci.">
        <title>Complete genome sequence of Desulfohalobium retbaense type strain (HR(100)).</title>
        <authorList>
            <person name="Spring S."/>
            <person name="Nolan M."/>
            <person name="Lapidus A."/>
            <person name="Glavina Del Rio T."/>
            <person name="Copeland A."/>
            <person name="Tice H."/>
            <person name="Cheng J.F."/>
            <person name="Lucas S."/>
            <person name="Land M."/>
            <person name="Chen F."/>
            <person name="Bruce D."/>
            <person name="Goodwin L."/>
            <person name="Pitluck S."/>
            <person name="Ivanova N."/>
            <person name="Mavromatis K."/>
            <person name="Mikhailova N."/>
            <person name="Pati A."/>
            <person name="Chen A."/>
            <person name="Palaniappan K."/>
            <person name="Hauser L."/>
            <person name="Chang Y.J."/>
            <person name="Jeffries C.D."/>
            <person name="Munk C."/>
            <person name="Kiss H."/>
            <person name="Chain P."/>
            <person name="Han C."/>
            <person name="Brettin T."/>
            <person name="Detter J.C."/>
            <person name="Schuler E."/>
            <person name="Goker M."/>
            <person name="Rohde M."/>
            <person name="Bristow J."/>
            <person name="Eisen J.A."/>
            <person name="Markowitz V."/>
            <person name="Hugenholtz P."/>
            <person name="Kyrpides N.C."/>
            <person name="Klenk H.P."/>
        </authorList>
    </citation>
    <scope>NUCLEOTIDE SEQUENCE [LARGE SCALE GENOMIC DNA]</scope>
    <source>
        <strain evidence="2">ATCC 49802 / DSM 20745 / S 6022</strain>
    </source>
</reference>